<keyword evidence="1" id="KW-0175">Coiled coil</keyword>
<dbReference type="Proteomes" id="UP001500051">
    <property type="component" value="Unassembled WGS sequence"/>
</dbReference>
<dbReference type="Gene3D" id="1.10.530.10">
    <property type="match status" value="1"/>
</dbReference>
<sequence length="229" mass="24643">MSAVAAGVAVTGLTGGAVFGASAPVTAAPSTAVSVDTSVRDQRVTRGDLRPQMATTEQRRQAAQRVAELGEEGASIEVREAKLEAKKKAAAKKKALAKKKAAAEKKRKEAAAKKAELARIKELGYEPGTSNPRDIAKQILKNKYGYGNDQYQCFNNIIIRESNWDIDATNASSGAYGIPQSLPGNKMASVGDDWRTNPATQITWGIEYMKDRYGSPCSAWGFKSSHGWY</sequence>
<dbReference type="Pfam" id="PF01464">
    <property type="entry name" value="SLT"/>
    <property type="match status" value="1"/>
</dbReference>
<dbReference type="InterPro" id="IPR023346">
    <property type="entry name" value="Lysozyme-like_dom_sf"/>
</dbReference>
<comment type="caution">
    <text evidence="3">The sequence shown here is derived from an EMBL/GenBank/DDBJ whole genome shotgun (WGS) entry which is preliminary data.</text>
</comment>
<reference evidence="4" key="1">
    <citation type="journal article" date="2019" name="Int. J. Syst. Evol. Microbiol.">
        <title>The Global Catalogue of Microorganisms (GCM) 10K type strain sequencing project: providing services to taxonomists for standard genome sequencing and annotation.</title>
        <authorList>
            <consortium name="The Broad Institute Genomics Platform"/>
            <consortium name="The Broad Institute Genome Sequencing Center for Infectious Disease"/>
            <person name="Wu L."/>
            <person name="Ma J."/>
        </authorList>
    </citation>
    <scope>NUCLEOTIDE SEQUENCE [LARGE SCALE GENOMIC DNA]</scope>
    <source>
        <strain evidence="4">JCM 16548</strain>
    </source>
</reference>
<dbReference type="SUPFAM" id="SSF53955">
    <property type="entry name" value="Lysozyme-like"/>
    <property type="match status" value="1"/>
</dbReference>
<keyword evidence="4" id="KW-1185">Reference proteome</keyword>
<gene>
    <name evidence="3" type="ORF">GCM10022204_31160</name>
</gene>
<protein>
    <recommendedName>
        <fullName evidence="2">Transglycosylase SLT domain-containing protein</fullName>
    </recommendedName>
</protein>
<feature type="coiled-coil region" evidence="1">
    <location>
        <begin position="80"/>
        <end position="123"/>
    </location>
</feature>
<dbReference type="EMBL" id="BAAAYX010000013">
    <property type="protein sequence ID" value="GAA3710484.1"/>
    <property type="molecule type" value="Genomic_DNA"/>
</dbReference>
<evidence type="ECO:0000313" key="3">
    <source>
        <dbReference type="EMBL" id="GAA3710484.1"/>
    </source>
</evidence>
<evidence type="ECO:0000313" key="4">
    <source>
        <dbReference type="Proteomes" id="UP001500051"/>
    </source>
</evidence>
<evidence type="ECO:0000259" key="2">
    <source>
        <dbReference type="Pfam" id="PF01464"/>
    </source>
</evidence>
<dbReference type="InterPro" id="IPR008258">
    <property type="entry name" value="Transglycosylase_SLT_dom_1"/>
</dbReference>
<name>A0ABP7E0F4_9ACTN</name>
<feature type="domain" description="Transglycosylase SLT" evidence="2">
    <location>
        <begin position="150"/>
        <end position="215"/>
    </location>
</feature>
<organism evidence="3 4">
    <name type="scientific">Microlunatus aurantiacus</name>
    <dbReference type="NCBI Taxonomy" id="446786"/>
    <lineage>
        <taxon>Bacteria</taxon>
        <taxon>Bacillati</taxon>
        <taxon>Actinomycetota</taxon>
        <taxon>Actinomycetes</taxon>
        <taxon>Propionibacteriales</taxon>
        <taxon>Propionibacteriaceae</taxon>
        <taxon>Microlunatus</taxon>
    </lineage>
</organism>
<dbReference type="RefSeq" id="WP_344813319.1">
    <property type="nucleotide sequence ID" value="NZ_BAAAYX010000013.1"/>
</dbReference>
<proteinExistence type="predicted"/>
<evidence type="ECO:0000256" key="1">
    <source>
        <dbReference type="SAM" id="Coils"/>
    </source>
</evidence>
<accession>A0ABP7E0F4</accession>